<dbReference type="CDD" id="cd16664">
    <property type="entry name" value="RING-Ubox_PUB"/>
    <property type="match status" value="1"/>
</dbReference>
<dbReference type="AlphaFoldDB" id="A0ABD1GIB8"/>
<proteinExistence type="predicted"/>
<dbReference type="InterPro" id="IPR013083">
    <property type="entry name" value="Znf_RING/FYVE/PHD"/>
</dbReference>
<dbReference type="EC" id="2.3.2.27" evidence="5"/>
<dbReference type="Pfam" id="PF04564">
    <property type="entry name" value="U-box"/>
    <property type="match status" value="1"/>
</dbReference>
<comment type="pathway">
    <text evidence="2 5">Protein modification; protein ubiquitination.</text>
</comment>
<dbReference type="InterPro" id="IPR016024">
    <property type="entry name" value="ARM-type_fold"/>
</dbReference>
<comment type="caution">
    <text evidence="7">The sequence shown here is derived from an EMBL/GenBank/DDBJ whole genome shotgun (WGS) entry which is preliminary data.</text>
</comment>
<gene>
    <name evidence="7" type="ORF">AAHA92_20647</name>
</gene>
<dbReference type="SUPFAM" id="SSF48371">
    <property type="entry name" value="ARM repeat"/>
    <property type="match status" value="1"/>
</dbReference>
<dbReference type="InterPro" id="IPR045185">
    <property type="entry name" value="PUB22/23/24-like"/>
</dbReference>
<evidence type="ECO:0000313" key="7">
    <source>
        <dbReference type="EMBL" id="KAL1543707.1"/>
    </source>
</evidence>
<keyword evidence="8" id="KW-1185">Reference proteome</keyword>
<organism evidence="7 8">
    <name type="scientific">Salvia divinorum</name>
    <name type="common">Maria pastora</name>
    <name type="synonym">Diviner's sage</name>
    <dbReference type="NCBI Taxonomy" id="28513"/>
    <lineage>
        <taxon>Eukaryota</taxon>
        <taxon>Viridiplantae</taxon>
        <taxon>Streptophyta</taxon>
        <taxon>Embryophyta</taxon>
        <taxon>Tracheophyta</taxon>
        <taxon>Spermatophyta</taxon>
        <taxon>Magnoliopsida</taxon>
        <taxon>eudicotyledons</taxon>
        <taxon>Gunneridae</taxon>
        <taxon>Pentapetalae</taxon>
        <taxon>asterids</taxon>
        <taxon>lamiids</taxon>
        <taxon>Lamiales</taxon>
        <taxon>Lamiaceae</taxon>
        <taxon>Nepetoideae</taxon>
        <taxon>Mentheae</taxon>
        <taxon>Salviinae</taxon>
        <taxon>Salvia</taxon>
        <taxon>Salvia subgen. Calosphace</taxon>
    </lineage>
</organism>
<dbReference type="Gene3D" id="1.25.10.10">
    <property type="entry name" value="Leucine-rich Repeat Variant"/>
    <property type="match status" value="1"/>
</dbReference>
<dbReference type="InterPro" id="IPR045210">
    <property type="entry name" value="RING-Ubox_PUB"/>
</dbReference>
<dbReference type="SUPFAM" id="SSF57850">
    <property type="entry name" value="RING/U-box"/>
    <property type="match status" value="1"/>
</dbReference>
<dbReference type="PANTHER" id="PTHR22849:SF163">
    <property type="entry name" value="U-BOX DOMAIN-CONTAINING PROTEIN"/>
    <property type="match status" value="1"/>
</dbReference>
<accession>A0ABD1GIB8</accession>
<dbReference type="GO" id="GO:0061630">
    <property type="term" value="F:ubiquitin protein ligase activity"/>
    <property type="evidence" value="ECO:0007669"/>
    <property type="project" value="UniProtKB-UniRule"/>
</dbReference>
<evidence type="ECO:0000256" key="1">
    <source>
        <dbReference type="ARBA" id="ARBA00000900"/>
    </source>
</evidence>
<evidence type="ECO:0000256" key="2">
    <source>
        <dbReference type="ARBA" id="ARBA00004906"/>
    </source>
</evidence>
<protein>
    <recommendedName>
        <fullName evidence="5 6">U-box domain-containing protein</fullName>
        <ecNumber evidence="5">2.3.2.27</ecNumber>
    </recommendedName>
    <alternativeName>
        <fullName evidence="5">RING-type E3 ubiquitin transferase PUB</fullName>
    </alternativeName>
</protein>
<dbReference type="EMBL" id="JBEAFC010000008">
    <property type="protein sequence ID" value="KAL1543707.1"/>
    <property type="molecule type" value="Genomic_DNA"/>
</dbReference>
<evidence type="ECO:0000259" key="6">
    <source>
        <dbReference type="PROSITE" id="PS51698"/>
    </source>
</evidence>
<keyword evidence="3 5" id="KW-0808">Transferase</keyword>
<dbReference type="Proteomes" id="UP001567538">
    <property type="component" value="Unassembled WGS sequence"/>
</dbReference>
<dbReference type="Gene3D" id="3.30.40.10">
    <property type="entry name" value="Zinc/RING finger domain, C3HC4 (zinc finger)"/>
    <property type="match status" value="1"/>
</dbReference>
<dbReference type="Pfam" id="PF25598">
    <property type="entry name" value="ARM_PUB"/>
    <property type="match status" value="1"/>
</dbReference>
<dbReference type="FunFam" id="3.30.40.10:FF:000442">
    <property type="entry name" value="RING-type E3 ubiquitin transferase"/>
    <property type="match status" value="1"/>
</dbReference>
<sequence>MATEKTREELYVTVPNLFRCPISMDVMTSPVSLCTGVTYDRSSIEKWLELGHKTCPATMQTLPSTLTTPNLTLRRLIQLWLSHADAARAPSCALSKQEAAAIIKGELDAASLGKMIDFMKSSEGNLKFVALSSSAISRFVEFFVESDEIRIRELIVEVFDLISSENSVREKLNELILNCGDGRDYLSPFAAVLREGNAESKVKSAKILELIALNPESQHKISDSPGLLQNLYTLTTSESNTSAVEAGLSALLAVATTRAAKKELIRLGIVRTAGRILSTPDPARGVIERATAMLESVATCTEGRGAIGGDRECVAETVRRLMKCPGAATEHGIAVLWSVCCLARDATAQETAAEANGLTKVLLVMQSGCSSSTSMMCRELVKVLRAKSGSKSNLAPHYQTRTTHIAPY</sequence>
<dbReference type="SMART" id="SM00504">
    <property type="entry name" value="Ubox"/>
    <property type="match status" value="1"/>
</dbReference>
<evidence type="ECO:0000256" key="4">
    <source>
        <dbReference type="ARBA" id="ARBA00022786"/>
    </source>
</evidence>
<comment type="function">
    <text evidence="5">Functions as an E3 ubiquitin ligase.</text>
</comment>
<feature type="domain" description="U-box" evidence="6">
    <location>
        <begin position="13"/>
        <end position="87"/>
    </location>
</feature>
<dbReference type="PANTHER" id="PTHR22849">
    <property type="entry name" value="WDSAM1 PROTEIN"/>
    <property type="match status" value="1"/>
</dbReference>
<dbReference type="InterPro" id="IPR058678">
    <property type="entry name" value="ARM_PUB"/>
</dbReference>
<dbReference type="InterPro" id="IPR003613">
    <property type="entry name" value="Ubox_domain"/>
</dbReference>
<dbReference type="GO" id="GO:0016567">
    <property type="term" value="P:protein ubiquitination"/>
    <property type="evidence" value="ECO:0007669"/>
    <property type="project" value="UniProtKB-UniRule"/>
</dbReference>
<comment type="catalytic activity">
    <reaction evidence="1 5">
        <text>S-ubiquitinyl-[E2 ubiquitin-conjugating enzyme]-L-cysteine + [acceptor protein]-L-lysine = [E2 ubiquitin-conjugating enzyme]-L-cysteine + N(6)-ubiquitinyl-[acceptor protein]-L-lysine.</text>
        <dbReference type="EC" id="2.3.2.27"/>
    </reaction>
</comment>
<keyword evidence="4 5" id="KW-0833">Ubl conjugation pathway</keyword>
<reference evidence="7 8" key="1">
    <citation type="submission" date="2024-06" db="EMBL/GenBank/DDBJ databases">
        <title>A chromosome level genome sequence of Diviner's sage (Salvia divinorum).</title>
        <authorList>
            <person name="Ford S.A."/>
            <person name="Ro D.-K."/>
            <person name="Ness R.W."/>
            <person name="Phillips M.A."/>
        </authorList>
    </citation>
    <scope>NUCLEOTIDE SEQUENCE [LARGE SCALE GENOMIC DNA]</scope>
    <source>
        <strain evidence="7">SAF-2024a</strain>
        <tissue evidence="7">Leaf</tissue>
    </source>
</reference>
<dbReference type="PROSITE" id="PS51698">
    <property type="entry name" value="U_BOX"/>
    <property type="match status" value="1"/>
</dbReference>
<evidence type="ECO:0000256" key="5">
    <source>
        <dbReference type="RuleBase" id="RU369093"/>
    </source>
</evidence>
<evidence type="ECO:0000313" key="8">
    <source>
        <dbReference type="Proteomes" id="UP001567538"/>
    </source>
</evidence>
<evidence type="ECO:0000256" key="3">
    <source>
        <dbReference type="ARBA" id="ARBA00022679"/>
    </source>
</evidence>
<name>A0ABD1GIB8_SALDI</name>
<dbReference type="InterPro" id="IPR011989">
    <property type="entry name" value="ARM-like"/>
</dbReference>